<organism evidence="2 3">
    <name type="scientific">Hymenobacter caeli</name>
    <dbReference type="NCBI Taxonomy" id="2735894"/>
    <lineage>
        <taxon>Bacteria</taxon>
        <taxon>Pseudomonadati</taxon>
        <taxon>Bacteroidota</taxon>
        <taxon>Cytophagia</taxon>
        <taxon>Cytophagales</taxon>
        <taxon>Hymenobacteraceae</taxon>
        <taxon>Hymenobacter</taxon>
    </lineage>
</organism>
<evidence type="ECO:0000256" key="1">
    <source>
        <dbReference type="SAM" id="Phobius"/>
    </source>
</evidence>
<feature type="transmembrane region" description="Helical" evidence="1">
    <location>
        <begin position="327"/>
        <end position="344"/>
    </location>
</feature>
<gene>
    <name evidence="2" type="ORF">HNP98_000625</name>
</gene>
<reference evidence="2 3" key="1">
    <citation type="submission" date="2020-05" db="EMBL/GenBank/DDBJ databases">
        <title>Genomic Encyclopedia of Type Strains, Phase IV (KMG-V): Genome sequencing to study the core and pangenomes of soil and plant-associated prokaryotes.</title>
        <authorList>
            <person name="Whitman W."/>
        </authorList>
    </citation>
    <scope>NUCLEOTIDE SEQUENCE [LARGE SCALE GENOMIC DNA]</scope>
    <source>
        <strain evidence="2 3">9A</strain>
    </source>
</reference>
<comment type="caution">
    <text evidence="2">The sequence shown here is derived from an EMBL/GenBank/DDBJ whole genome shotgun (WGS) entry which is preliminary data.</text>
</comment>
<keyword evidence="1" id="KW-1133">Transmembrane helix</keyword>
<dbReference type="RefSeq" id="WP_173808587.1">
    <property type="nucleotide sequence ID" value="NZ_JABSNP010000002.1"/>
</dbReference>
<accession>A0ABX2FL19</accession>
<dbReference type="Proteomes" id="UP000779507">
    <property type="component" value="Unassembled WGS sequence"/>
</dbReference>
<evidence type="ECO:0000313" key="3">
    <source>
        <dbReference type="Proteomes" id="UP000779507"/>
    </source>
</evidence>
<feature type="transmembrane region" description="Helical" evidence="1">
    <location>
        <begin position="35"/>
        <end position="56"/>
    </location>
</feature>
<feature type="transmembrane region" description="Helical" evidence="1">
    <location>
        <begin position="193"/>
        <end position="213"/>
    </location>
</feature>
<sequence length="549" mass="57346">MFARRSVRVVPLPLGLALAVAAGLGSYYETNDEGALAWLFGGVAAAGPVPAVALYFHGYGHALAAAYAAAPAGPWLGLLLAALLALATVGAFDVLDALLGPWLRPGPRAGALAVFFGAGWLEHWLWFSHVRVAALLAGAALLWAARRPGRRGPLLLGLAALLAAWLLRPGVAALGAAAAVPGVLLLAGGWRRAAPLLLGAGLLLAGATALETLGQSAAGARTRAYDTLLAQVLDYEQLQPAPRTAADRLGVAATRLWLLGDSTATNPALYRRAYRFEAATFFGRTVPAKLAERLPLLARDYFPLLLALAASWALARRRGPARGRGFWGVQAAFAGALLLLAGALKLPPRLALPLLDFWLLNNLIFLLASPSEPPVLGLPGGGLPGPRYALGVVVALVLAAYAAKTAHRCLVLGLERARHERTLAELARRTAGRPRVLAGTTELLKSLSPFRSYALGPGAVLGLSGWPAHDASQPALRRALTGAPGQAEALRRLARRPPPGAAWVLAAPEAAWLNAAARRGPPGQRWALRPGPALATDSSLRFYRPGPSF</sequence>
<keyword evidence="1" id="KW-0472">Membrane</keyword>
<proteinExistence type="predicted"/>
<name>A0ABX2FL19_9BACT</name>
<dbReference type="EMBL" id="JABSNP010000002">
    <property type="protein sequence ID" value="NRT17818.1"/>
    <property type="molecule type" value="Genomic_DNA"/>
</dbReference>
<feature type="transmembrane region" description="Helical" evidence="1">
    <location>
        <begin position="155"/>
        <end position="187"/>
    </location>
</feature>
<protein>
    <submittedName>
        <fullName evidence="2">Uncharacterized protein</fullName>
    </submittedName>
</protein>
<feature type="transmembrane region" description="Helical" evidence="1">
    <location>
        <begin position="123"/>
        <end position="143"/>
    </location>
</feature>
<keyword evidence="3" id="KW-1185">Reference proteome</keyword>
<keyword evidence="1" id="KW-0812">Transmembrane</keyword>
<evidence type="ECO:0000313" key="2">
    <source>
        <dbReference type="EMBL" id="NRT17818.1"/>
    </source>
</evidence>